<dbReference type="GO" id="GO:0008374">
    <property type="term" value="F:O-acyltransferase activity"/>
    <property type="evidence" value="ECO:0007669"/>
    <property type="project" value="InterPro"/>
</dbReference>
<dbReference type="Proteomes" id="UP001208570">
    <property type="component" value="Unassembled WGS sequence"/>
</dbReference>
<evidence type="ECO:0000256" key="1">
    <source>
        <dbReference type="SAM" id="SignalP"/>
    </source>
</evidence>
<dbReference type="SUPFAM" id="SSF53474">
    <property type="entry name" value="alpha/beta-Hydrolases"/>
    <property type="match status" value="1"/>
</dbReference>
<sequence length="423" mass="47813">MAKRATFLCNIVWAIILFWVGLCSGRTFSGNDTQVTLTPVIIIPGHGGNQILMKVDRREPIVPGCVTSSDGWTLGWLDLWKFLPQNLNCWAEHNKLSYDEKSGEYHKMEGVKYRIPDWGGVKSIEYLDPSVTAYLLGNIGSYFVPVIRKLEYWGYEAGKNIRAAPYDFRYSPVSMPNFYDPLRRLVEDTYKKNGNTRVALLAHSMGGLLAHYFVQKQSPQWRKKYIHSLITLNTPWGGVVDMLEAMVSGYTWALDLHPNTFRIMQRTCEAGVFLLPTEYSWDPDATILSSGGENYTVKDYDKLFQDIGYPAGSAMRRKVRRERLKLDNPGVNTWCFYASGIDTPETLVYPSGKFPDGPPQRIMGIGDGTANLRSANLCTKWRDTTEGVIKTKQLIGVTHAGILSNDEIHEDLKEILISTTKSK</sequence>
<feature type="signal peptide" evidence="1">
    <location>
        <begin position="1"/>
        <end position="25"/>
    </location>
</feature>
<dbReference type="PANTHER" id="PTHR11440">
    <property type="entry name" value="LECITHIN-CHOLESTEROL ACYLTRANSFERASE-RELATED"/>
    <property type="match status" value="1"/>
</dbReference>
<dbReference type="GO" id="GO:0006629">
    <property type="term" value="P:lipid metabolic process"/>
    <property type="evidence" value="ECO:0007669"/>
    <property type="project" value="InterPro"/>
</dbReference>
<dbReference type="AlphaFoldDB" id="A0AAD9J5F9"/>
<accession>A0AAD9J5F9</accession>
<organism evidence="2 3">
    <name type="scientific">Paralvinella palmiformis</name>
    <dbReference type="NCBI Taxonomy" id="53620"/>
    <lineage>
        <taxon>Eukaryota</taxon>
        <taxon>Metazoa</taxon>
        <taxon>Spiralia</taxon>
        <taxon>Lophotrochozoa</taxon>
        <taxon>Annelida</taxon>
        <taxon>Polychaeta</taxon>
        <taxon>Sedentaria</taxon>
        <taxon>Canalipalpata</taxon>
        <taxon>Terebellida</taxon>
        <taxon>Terebelliformia</taxon>
        <taxon>Alvinellidae</taxon>
        <taxon>Paralvinella</taxon>
    </lineage>
</organism>
<evidence type="ECO:0000313" key="2">
    <source>
        <dbReference type="EMBL" id="KAK2146492.1"/>
    </source>
</evidence>
<gene>
    <name evidence="2" type="ORF">LSH36_605g03014</name>
</gene>
<proteinExistence type="predicted"/>
<keyword evidence="3" id="KW-1185">Reference proteome</keyword>
<reference evidence="2" key="1">
    <citation type="journal article" date="2023" name="Mol. Biol. Evol.">
        <title>Third-Generation Sequencing Reveals the Adaptive Role of the Epigenome in Three Deep-Sea Polychaetes.</title>
        <authorList>
            <person name="Perez M."/>
            <person name="Aroh O."/>
            <person name="Sun Y."/>
            <person name="Lan Y."/>
            <person name="Juniper S.K."/>
            <person name="Young C.R."/>
            <person name="Angers B."/>
            <person name="Qian P.Y."/>
        </authorList>
    </citation>
    <scope>NUCLEOTIDE SEQUENCE</scope>
    <source>
        <strain evidence="2">P08H-3</strain>
    </source>
</reference>
<dbReference type="InterPro" id="IPR029058">
    <property type="entry name" value="AB_hydrolase_fold"/>
</dbReference>
<keyword evidence="1" id="KW-0732">Signal</keyword>
<dbReference type="EMBL" id="JAODUP010000605">
    <property type="protein sequence ID" value="KAK2146492.1"/>
    <property type="molecule type" value="Genomic_DNA"/>
</dbReference>
<feature type="chain" id="PRO_5042004055" evidence="1">
    <location>
        <begin position="26"/>
        <end position="423"/>
    </location>
</feature>
<name>A0AAD9J5F9_9ANNE</name>
<dbReference type="Gene3D" id="3.40.50.1820">
    <property type="entry name" value="alpha/beta hydrolase"/>
    <property type="match status" value="2"/>
</dbReference>
<dbReference type="InterPro" id="IPR003386">
    <property type="entry name" value="LACT/PDAT_acylTrfase"/>
</dbReference>
<comment type="caution">
    <text evidence="2">The sequence shown here is derived from an EMBL/GenBank/DDBJ whole genome shotgun (WGS) entry which is preliminary data.</text>
</comment>
<evidence type="ECO:0000313" key="3">
    <source>
        <dbReference type="Proteomes" id="UP001208570"/>
    </source>
</evidence>
<dbReference type="Pfam" id="PF02450">
    <property type="entry name" value="LCAT"/>
    <property type="match status" value="2"/>
</dbReference>
<protein>
    <submittedName>
        <fullName evidence="2">Uncharacterized protein</fullName>
    </submittedName>
</protein>